<evidence type="ECO:0000256" key="1">
    <source>
        <dbReference type="SAM" id="Phobius"/>
    </source>
</evidence>
<protein>
    <submittedName>
        <fullName evidence="2">Uncharacterized protein</fullName>
    </submittedName>
</protein>
<feature type="transmembrane region" description="Helical" evidence="1">
    <location>
        <begin position="15"/>
        <end position="38"/>
    </location>
</feature>
<dbReference type="Proteomes" id="UP000006000">
    <property type="component" value="Unassembled WGS sequence"/>
</dbReference>
<reference evidence="2 3" key="1">
    <citation type="submission" date="2007-03" db="EMBL/GenBank/DDBJ databases">
        <authorList>
            <person name="Fulton L."/>
            <person name="Clifton S."/>
            <person name="Fulton B."/>
            <person name="Xu J."/>
            <person name="Minx P."/>
            <person name="Pepin K.H."/>
            <person name="Johnson M."/>
            <person name="Thiruvilangam P."/>
            <person name="Bhonagiri V."/>
            <person name="Nash W.E."/>
            <person name="Mardis E.R."/>
            <person name="Wilson R.K."/>
        </authorList>
    </citation>
    <scope>NUCLEOTIDE SEQUENCE [LARGE SCALE GENOMIC DNA]</scope>
    <source>
        <strain evidence="2 3">ATCC 27560</strain>
    </source>
</reference>
<keyword evidence="1" id="KW-1133">Transmembrane helix</keyword>
<organism evidence="2 3">
    <name type="scientific">Eubacterium ventriosum ATCC 27560</name>
    <dbReference type="NCBI Taxonomy" id="411463"/>
    <lineage>
        <taxon>Bacteria</taxon>
        <taxon>Bacillati</taxon>
        <taxon>Bacillota</taxon>
        <taxon>Clostridia</taxon>
        <taxon>Eubacteriales</taxon>
        <taxon>Eubacteriaceae</taxon>
        <taxon>Eubacterium</taxon>
    </lineage>
</organism>
<reference evidence="2 3" key="2">
    <citation type="submission" date="2007-04" db="EMBL/GenBank/DDBJ databases">
        <title>Draft genome sequence of Eubacterium ventriosum (ATCC 27560).</title>
        <authorList>
            <person name="Sudarsanam P."/>
            <person name="Ley R."/>
            <person name="Guruge J."/>
            <person name="Turnbaugh P.J."/>
            <person name="Mahowald M."/>
            <person name="Liep D."/>
            <person name="Gordon J."/>
        </authorList>
    </citation>
    <scope>NUCLEOTIDE SEQUENCE [LARGE SCALE GENOMIC DNA]</scope>
    <source>
        <strain evidence="2 3">ATCC 27560</strain>
    </source>
</reference>
<evidence type="ECO:0000313" key="2">
    <source>
        <dbReference type="EMBL" id="EDM50625.1"/>
    </source>
</evidence>
<accession>A5Z8A2</accession>
<dbReference type="AlphaFoldDB" id="A5Z8A2"/>
<proteinExistence type="predicted"/>
<name>A5Z8A2_9FIRM</name>
<dbReference type="HOGENOM" id="CLU_3310006_0_0_9"/>
<sequence>MVKVCFCSQVHIHPFYFVLVITFPSCRCVTIYCIVFILT</sequence>
<keyword evidence="1" id="KW-0472">Membrane</keyword>
<comment type="caution">
    <text evidence="2">The sequence shown here is derived from an EMBL/GenBank/DDBJ whole genome shotgun (WGS) entry which is preliminary data.</text>
</comment>
<gene>
    <name evidence="2" type="ORF">EUBVEN_01943</name>
</gene>
<evidence type="ECO:0000313" key="3">
    <source>
        <dbReference type="Proteomes" id="UP000006000"/>
    </source>
</evidence>
<keyword evidence="1" id="KW-0812">Transmembrane</keyword>
<dbReference type="EMBL" id="AAVL02000036">
    <property type="protein sequence ID" value="EDM50625.1"/>
    <property type="molecule type" value="Genomic_DNA"/>
</dbReference>